<feature type="region of interest" description="Disordered" evidence="1">
    <location>
        <begin position="179"/>
        <end position="236"/>
    </location>
</feature>
<accession>A0AAE0QM01</accession>
<comment type="caution">
    <text evidence="2">The sequence shown here is derived from an EMBL/GenBank/DDBJ whole genome shotgun (WGS) entry which is preliminary data.</text>
</comment>
<evidence type="ECO:0000313" key="3">
    <source>
        <dbReference type="Proteomes" id="UP001274896"/>
    </source>
</evidence>
<name>A0AAE0QM01_9TELE</name>
<dbReference type="EMBL" id="JAUCMX010000013">
    <property type="protein sequence ID" value="KAK3525586.1"/>
    <property type="molecule type" value="Genomic_DNA"/>
</dbReference>
<dbReference type="Proteomes" id="UP001274896">
    <property type="component" value="Unassembled WGS sequence"/>
</dbReference>
<evidence type="ECO:0000256" key="1">
    <source>
        <dbReference type="SAM" id="MobiDB-lite"/>
    </source>
</evidence>
<gene>
    <name evidence="2" type="ORF">QTP70_000443</name>
</gene>
<reference evidence="2" key="1">
    <citation type="submission" date="2023-06" db="EMBL/GenBank/DDBJ databases">
        <title>Male Hemibagrus guttatus genome.</title>
        <authorList>
            <person name="Bian C."/>
        </authorList>
    </citation>
    <scope>NUCLEOTIDE SEQUENCE</scope>
    <source>
        <strain evidence="2">Male_cb2023</strain>
        <tissue evidence="2">Muscle</tissue>
    </source>
</reference>
<organism evidence="2 3">
    <name type="scientific">Hemibagrus guttatus</name>
    <dbReference type="NCBI Taxonomy" id="175788"/>
    <lineage>
        <taxon>Eukaryota</taxon>
        <taxon>Metazoa</taxon>
        <taxon>Chordata</taxon>
        <taxon>Craniata</taxon>
        <taxon>Vertebrata</taxon>
        <taxon>Euteleostomi</taxon>
        <taxon>Actinopterygii</taxon>
        <taxon>Neopterygii</taxon>
        <taxon>Teleostei</taxon>
        <taxon>Ostariophysi</taxon>
        <taxon>Siluriformes</taxon>
        <taxon>Bagridae</taxon>
        <taxon>Hemibagrus</taxon>
    </lineage>
</organism>
<feature type="compositionally biased region" description="Low complexity" evidence="1">
    <location>
        <begin position="195"/>
        <end position="215"/>
    </location>
</feature>
<protein>
    <submittedName>
        <fullName evidence="2">Uncharacterized protein</fullName>
    </submittedName>
</protein>
<proteinExistence type="predicted"/>
<dbReference type="AlphaFoldDB" id="A0AAE0QM01"/>
<keyword evidence="3" id="KW-1185">Reference proteome</keyword>
<evidence type="ECO:0000313" key="2">
    <source>
        <dbReference type="EMBL" id="KAK3525586.1"/>
    </source>
</evidence>
<sequence length="236" mass="25094">MLLKSSVQCRGSCSVYCNGLICDKGNISVYSTHNDASSCQDRADVPADCNGGCQVVSIYQKWSKEGTVVNRRQGHGRPRLIDAPGKEGVGGEFCEESDGVLSGVGEEFCQESVVSSVRNQMEFCQESGRSSVRSRDEFCEESDGVLSGVGDEFCEESDGVLSEVGESGVSSVRNQMEFCQESGTPPHFRRRRMAPARPSSSSSSPGLAPPHSSSAEEIAGHTSLPPSPLGFLAQPG</sequence>